<feature type="region of interest" description="Disordered" evidence="1">
    <location>
        <begin position="22"/>
        <end position="45"/>
    </location>
</feature>
<reference evidence="2" key="1">
    <citation type="submission" date="2014-11" db="EMBL/GenBank/DDBJ databases">
        <authorList>
            <person name="Amaro Gonzalez C."/>
        </authorList>
    </citation>
    <scope>NUCLEOTIDE SEQUENCE</scope>
</reference>
<proteinExistence type="predicted"/>
<dbReference type="EMBL" id="GBXM01054199">
    <property type="protein sequence ID" value="JAH54378.1"/>
    <property type="molecule type" value="Transcribed_RNA"/>
</dbReference>
<sequence length="45" mass="4685">MTAGYTGNAFLLPARVHELSSAERAAPSSRSLSAFSCRSGSRRGA</sequence>
<reference evidence="2" key="2">
    <citation type="journal article" date="2015" name="Fish Shellfish Immunol.">
        <title>Early steps in the European eel (Anguilla anguilla)-Vibrio vulnificus interaction in the gills: Role of the RtxA13 toxin.</title>
        <authorList>
            <person name="Callol A."/>
            <person name="Pajuelo D."/>
            <person name="Ebbesson L."/>
            <person name="Teles M."/>
            <person name="MacKenzie S."/>
            <person name="Amaro C."/>
        </authorList>
    </citation>
    <scope>NUCLEOTIDE SEQUENCE</scope>
</reference>
<accession>A0A0E9TNS8</accession>
<feature type="compositionally biased region" description="Low complexity" evidence="1">
    <location>
        <begin position="22"/>
        <end position="39"/>
    </location>
</feature>
<evidence type="ECO:0000256" key="1">
    <source>
        <dbReference type="SAM" id="MobiDB-lite"/>
    </source>
</evidence>
<evidence type="ECO:0000313" key="2">
    <source>
        <dbReference type="EMBL" id="JAH54378.1"/>
    </source>
</evidence>
<organism evidence="2">
    <name type="scientific">Anguilla anguilla</name>
    <name type="common">European freshwater eel</name>
    <name type="synonym">Muraena anguilla</name>
    <dbReference type="NCBI Taxonomy" id="7936"/>
    <lineage>
        <taxon>Eukaryota</taxon>
        <taxon>Metazoa</taxon>
        <taxon>Chordata</taxon>
        <taxon>Craniata</taxon>
        <taxon>Vertebrata</taxon>
        <taxon>Euteleostomi</taxon>
        <taxon>Actinopterygii</taxon>
        <taxon>Neopterygii</taxon>
        <taxon>Teleostei</taxon>
        <taxon>Anguilliformes</taxon>
        <taxon>Anguillidae</taxon>
        <taxon>Anguilla</taxon>
    </lineage>
</organism>
<name>A0A0E9TNS8_ANGAN</name>
<protein>
    <submittedName>
        <fullName evidence="2">Uncharacterized protein</fullName>
    </submittedName>
</protein>
<dbReference type="AlphaFoldDB" id="A0A0E9TNS8"/>